<dbReference type="Proteomes" id="UP000241247">
    <property type="component" value="Unassembled WGS sequence"/>
</dbReference>
<dbReference type="GO" id="GO:0009055">
    <property type="term" value="F:electron transfer activity"/>
    <property type="evidence" value="ECO:0007669"/>
    <property type="project" value="InterPro"/>
</dbReference>
<dbReference type="RefSeq" id="WP_108004831.1">
    <property type="nucleotide sequence ID" value="NZ_JBHEEX010000019.1"/>
</dbReference>
<dbReference type="OrthoDB" id="9789237at2"/>
<name>A0A2T5AM04_MYCDI</name>
<accession>A0A2T5AM04</accession>
<protein>
    <submittedName>
        <fullName evidence="1">Sulfite dehydrogenase (Cytochrome) subunit SorB</fullName>
    </submittedName>
</protein>
<reference evidence="1 2" key="1">
    <citation type="submission" date="2018-04" db="EMBL/GenBank/DDBJ databases">
        <title>Genomic Encyclopedia of Type Strains, Phase IV (KMG-IV): sequencing the most valuable type-strain genomes for metagenomic binning, comparative biology and taxonomic classification.</title>
        <authorList>
            <person name="Goeker M."/>
        </authorList>
    </citation>
    <scope>NUCLEOTIDE SEQUENCE [LARGE SCALE GENOMIC DNA]</scope>
    <source>
        <strain evidence="1 2">DSM 7138</strain>
    </source>
</reference>
<sequence>MPVRREGLLIVAVFAAFSFEAKADSPEFELKAGSNLDVVEQNCAACHSLEYIEMNSPFLDQTGWAAEVTKMVKAFGAPIETADQQKIMQYLTTNYGKK</sequence>
<dbReference type="SUPFAM" id="SSF46626">
    <property type="entry name" value="Cytochrome c"/>
    <property type="match status" value="1"/>
</dbReference>
<keyword evidence="2" id="KW-1185">Reference proteome</keyword>
<evidence type="ECO:0000313" key="1">
    <source>
        <dbReference type="EMBL" id="PTM87757.1"/>
    </source>
</evidence>
<evidence type="ECO:0000313" key="2">
    <source>
        <dbReference type="Proteomes" id="UP000241247"/>
    </source>
</evidence>
<comment type="caution">
    <text evidence="1">The sequence shown here is derived from an EMBL/GenBank/DDBJ whole genome shotgun (WGS) entry which is preliminary data.</text>
</comment>
<proteinExistence type="predicted"/>
<dbReference type="InterPro" id="IPR036909">
    <property type="entry name" value="Cyt_c-like_dom_sf"/>
</dbReference>
<gene>
    <name evidence="1" type="ORF">C7449_1136</name>
</gene>
<organism evidence="1 2">
    <name type="scientific">Mycoplana dimorpha</name>
    <dbReference type="NCBI Taxonomy" id="28320"/>
    <lineage>
        <taxon>Bacteria</taxon>
        <taxon>Pseudomonadati</taxon>
        <taxon>Pseudomonadota</taxon>
        <taxon>Alphaproteobacteria</taxon>
        <taxon>Hyphomicrobiales</taxon>
        <taxon>Rhizobiaceae</taxon>
        <taxon>Mycoplana</taxon>
    </lineage>
</organism>
<dbReference type="AlphaFoldDB" id="A0A2T5AM04"/>
<dbReference type="EMBL" id="PZZZ01000013">
    <property type="protein sequence ID" value="PTM87757.1"/>
    <property type="molecule type" value="Genomic_DNA"/>
</dbReference>
<dbReference type="GO" id="GO:0020037">
    <property type="term" value="F:heme binding"/>
    <property type="evidence" value="ECO:0007669"/>
    <property type="project" value="InterPro"/>
</dbReference>
<dbReference type="Gene3D" id="1.10.760.10">
    <property type="entry name" value="Cytochrome c-like domain"/>
    <property type="match status" value="1"/>
</dbReference>